<dbReference type="InterPro" id="IPR027417">
    <property type="entry name" value="P-loop_NTPase"/>
</dbReference>
<dbReference type="SMART" id="SM00487">
    <property type="entry name" value="DEXDc"/>
    <property type="match status" value="1"/>
</dbReference>
<reference evidence="3 5" key="1">
    <citation type="submission" date="2018-04" db="EMBL/GenBank/DDBJ databases">
        <title>Whole genome sequence comparison of clinical and drinking water Legionella pneumophila isolates associated with the Flint Water Crisis.</title>
        <authorList>
            <person name="Garner E."/>
            <person name="Brown C."/>
            <person name="Schwake O."/>
            <person name="Coil D."/>
            <person name="Jospin G."/>
            <person name="Eisen J."/>
            <person name="Edwards M."/>
            <person name="Pruden A."/>
        </authorList>
    </citation>
    <scope>NUCLEOTIDE SEQUENCE [LARGE SCALE GENOMIC DNA]</scope>
    <source>
        <strain evidence="3 5">Genessee03</strain>
    </source>
</reference>
<dbReference type="GO" id="GO:0016787">
    <property type="term" value="F:hydrolase activity"/>
    <property type="evidence" value="ECO:0007669"/>
    <property type="project" value="InterPro"/>
</dbReference>
<dbReference type="SMART" id="SM00490">
    <property type="entry name" value="HELICc"/>
    <property type="match status" value="1"/>
</dbReference>
<dbReference type="PANTHER" id="PTHR47396:SF1">
    <property type="entry name" value="ATP-DEPENDENT HELICASE IRC3-RELATED"/>
    <property type="match status" value="1"/>
</dbReference>
<dbReference type="AlphaFoldDB" id="A0AB38N2E6"/>
<reference evidence="4 6" key="2">
    <citation type="submission" date="2018-04" db="EMBL/GenBank/DDBJ databases">
        <title>Whole genome sequence comparison of clinical and drinking water Legionella pneumophila isolates.</title>
        <authorList>
            <person name="Garner E."/>
        </authorList>
    </citation>
    <scope>NUCLEOTIDE SEQUENCE [LARGE SCALE GENOMIC DNA]</scope>
    <source>
        <strain evidence="4 6">WH02</strain>
    </source>
</reference>
<dbReference type="InterPro" id="IPR001650">
    <property type="entry name" value="Helicase_C-like"/>
</dbReference>
<proteinExistence type="predicted"/>
<evidence type="ECO:0000313" key="3">
    <source>
        <dbReference type="EMBL" id="PUT44641.1"/>
    </source>
</evidence>
<dbReference type="EMBL" id="QCXM01000020">
    <property type="protein sequence ID" value="PUT44641.1"/>
    <property type="molecule type" value="Genomic_DNA"/>
</dbReference>
<dbReference type="SUPFAM" id="SSF52540">
    <property type="entry name" value="P-loop containing nucleoside triphosphate hydrolases"/>
    <property type="match status" value="1"/>
</dbReference>
<sequence length="972" mass="110737">MTYFQRYSTFLKISENTSPKSGLRLGQVGALYALAGHFIEKDEPAIVSLPTGYGKTAVLLAICFLIRAKRVLVVTSTVTLRDQTIKAFETLEQLRELNVLTEDVSIGPKVTALQCRVTSQEEWESLKEFDVIVCTPQSSSPEIKGIPPPPKEFFDLVLVDEGHHSPARTWRAIVNKTSHAHHALFSATPFRRDRKEVLGRLIFYYPLERAVKEKVFGKVQYCPVNVDECYSKNECDLELIHKALEIFNRDKNAGFQHRILARTERVRDAERLEKMYIEAGLNVEAIHSKKTKQKCLEIEKKLISGELDGVVCVDMFGEGYDFPKFKIAVLHDIHKSLVPTLQFIGRFARTNDEHTGTATFLAIPRDIKAESAELYKEGVDWEVLLTKSFENRHQLELKERELFSSFHNVGHPSLDYDAIMLGEIYLSQHISAYKITKKPDFSKVPEELKSLKIIKSFRSADKTTLIFLTKLVRPPLWYRDNHIIDSKHECFLIKYFSNSKLLFISATEHASSYYNEILKFFVKGTIIALSFEEIRKVLNGIKEQEFFTVGLRSTSPVAITESYRIVAGRNADRGIRNIDSVNFAQGHFMGRGQQINGQIEIIGASAKGRIWSNGKLAIPDLLVWMNALNDRITADYLEIGRSGLDNLPYGRIIEKIPPTTCMADWNKNAYLEAPSVSFLSQNYNKIICILDLEIKKFKVNSNGLSMTFEIGDGSNHILLKYQLNTVPNYVLLSKEIKVFVLLNNGSNTPFDEWLNSNNLIFFTKELASFSDSTLIERRTNLIINKESLIPLDWKNCQINREYDKDDSKLTVQRFLQNYLMQSEFKFLIFDHRSGEAADFISAEEINNQLHIKLYHCKGACGPVSGKRVEDVYELAGQSIKSARFQRKEDLLNHIERRTNPQEANCSPFLLGKRQDALDLINKYYPIDINLTVFAVQPGLSANNLDEKVISLMASANDSLTAQGSNLKWIISK</sequence>
<dbReference type="GO" id="GO:0005829">
    <property type="term" value="C:cytosol"/>
    <property type="evidence" value="ECO:0007669"/>
    <property type="project" value="TreeGrafter"/>
</dbReference>
<dbReference type="Proteomes" id="UP000251035">
    <property type="component" value="Unassembled WGS sequence"/>
</dbReference>
<feature type="domain" description="Helicase C-terminal" evidence="2">
    <location>
        <begin position="238"/>
        <end position="403"/>
    </location>
</feature>
<dbReference type="PROSITE" id="PS51192">
    <property type="entry name" value="HELICASE_ATP_BIND_1"/>
    <property type="match status" value="1"/>
</dbReference>
<dbReference type="CDD" id="cd17926">
    <property type="entry name" value="DEXHc_RE"/>
    <property type="match status" value="1"/>
</dbReference>
<dbReference type="InterPro" id="IPR050742">
    <property type="entry name" value="Helicase_Restrict-Modif_Enz"/>
</dbReference>
<accession>A0AB38N2E6</accession>
<evidence type="ECO:0000313" key="6">
    <source>
        <dbReference type="Proteomes" id="UP000306421"/>
    </source>
</evidence>
<gene>
    <name evidence="3" type="ORF">DB745_13765</name>
    <name evidence="4" type="ORF">DIZ81_13805</name>
</gene>
<evidence type="ECO:0000313" key="4">
    <source>
        <dbReference type="EMBL" id="TID39765.1"/>
    </source>
</evidence>
<dbReference type="InterPro" id="IPR014001">
    <property type="entry name" value="Helicase_ATP-bd"/>
</dbReference>
<name>A0AB38N2E6_9GAMM</name>
<dbReference type="Proteomes" id="UP000306421">
    <property type="component" value="Unassembled WGS sequence"/>
</dbReference>
<comment type="caution">
    <text evidence="4">The sequence shown here is derived from an EMBL/GenBank/DDBJ whole genome shotgun (WGS) entry which is preliminary data.</text>
</comment>
<evidence type="ECO:0000259" key="2">
    <source>
        <dbReference type="PROSITE" id="PS51194"/>
    </source>
</evidence>
<dbReference type="GO" id="GO:0003677">
    <property type="term" value="F:DNA binding"/>
    <property type="evidence" value="ECO:0007669"/>
    <property type="project" value="InterPro"/>
</dbReference>
<keyword evidence="5" id="KW-1185">Reference proteome</keyword>
<dbReference type="GO" id="GO:0005524">
    <property type="term" value="F:ATP binding"/>
    <property type="evidence" value="ECO:0007669"/>
    <property type="project" value="InterPro"/>
</dbReference>
<dbReference type="RefSeq" id="WP_108295087.1">
    <property type="nucleotide sequence ID" value="NZ_QCXK01000021.1"/>
</dbReference>
<dbReference type="EMBL" id="QFGG01000017">
    <property type="protein sequence ID" value="TID39765.1"/>
    <property type="molecule type" value="Genomic_DNA"/>
</dbReference>
<dbReference type="InterPro" id="IPR006935">
    <property type="entry name" value="Helicase/UvrB_N"/>
</dbReference>
<dbReference type="Pfam" id="PF00271">
    <property type="entry name" value="Helicase_C"/>
    <property type="match status" value="1"/>
</dbReference>
<protein>
    <recommendedName>
        <fullName evidence="7">DEAD/DEAH box helicase</fullName>
    </recommendedName>
</protein>
<organism evidence="4 6">
    <name type="scientific">Legionella taurinensis</name>
    <dbReference type="NCBI Taxonomy" id="70611"/>
    <lineage>
        <taxon>Bacteria</taxon>
        <taxon>Pseudomonadati</taxon>
        <taxon>Pseudomonadota</taxon>
        <taxon>Gammaproteobacteria</taxon>
        <taxon>Legionellales</taxon>
        <taxon>Legionellaceae</taxon>
        <taxon>Legionella</taxon>
    </lineage>
</organism>
<evidence type="ECO:0008006" key="7">
    <source>
        <dbReference type="Google" id="ProtNLM"/>
    </source>
</evidence>
<dbReference type="Pfam" id="PF04851">
    <property type="entry name" value="ResIII"/>
    <property type="match status" value="1"/>
</dbReference>
<dbReference type="PANTHER" id="PTHR47396">
    <property type="entry name" value="TYPE I RESTRICTION ENZYME ECOKI R PROTEIN"/>
    <property type="match status" value="1"/>
</dbReference>
<dbReference type="PROSITE" id="PS51194">
    <property type="entry name" value="HELICASE_CTER"/>
    <property type="match status" value="1"/>
</dbReference>
<dbReference type="Gene3D" id="3.40.50.300">
    <property type="entry name" value="P-loop containing nucleotide triphosphate hydrolases"/>
    <property type="match status" value="2"/>
</dbReference>
<evidence type="ECO:0000313" key="5">
    <source>
        <dbReference type="Proteomes" id="UP000251035"/>
    </source>
</evidence>
<evidence type="ECO:0000259" key="1">
    <source>
        <dbReference type="PROSITE" id="PS51192"/>
    </source>
</evidence>
<feature type="domain" description="Helicase ATP-binding" evidence="1">
    <location>
        <begin position="36"/>
        <end position="207"/>
    </location>
</feature>